<dbReference type="Gene3D" id="1.10.443.10">
    <property type="entry name" value="Intergrase catalytic core"/>
    <property type="match status" value="1"/>
</dbReference>
<evidence type="ECO:0000313" key="8">
    <source>
        <dbReference type="EMBL" id="MET3866254.1"/>
    </source>
</evidence>
<dbReference type="PROSITE" id="PS51900">
    <property type="entry name" value="CB"/>
    <property type="match status" value="1"/>
</dbReference>
<dbReference type="EMBL" id="JBEPNW010000002">
    <property type="protein sequence ID" value="MET3866254.1"/>
    <property type="molecule type" value="Genomic_DNA"/>
</dbReference>
<organism evidence="8 9">
    <name type="scientific">Methylobacterium radiotolerans</name>
    <dbReference type="NCBI Taxonomy" id="31998"/>
    <lineage>
        <taxon>Bacteria</taxon>
        <taxon>Pseudomonadati</taxon>
        <taxon>Pseudomonadota</taxon>
        <taxon>Alphaproteobacteria</taxon>
        <taxon>Hyphomicrobiales</taxon>
        <taxon>Methylobacteriaceae</taxon>
        <taxon>Methylobacterium</taxon>
    </lineage>
</organism>
<evidence type="ECO:0000256" key="2">
    <source>
        <dbReference type="ARBA" id="ARBA00022908"/>
    </source>
</evidence>
<dbReference type="InterPro" id="IPR044068">
    <property type="entry name" value="CB"/>
</dbReference>
<evidence type="ECO:0000256" key="3">
    <source>
        <dbReference type="ARBA" id="ARBA00023125"/>
    </source>
</evidence>
<keyword evidence="3 5" id="KW-0238">DNA-binding</keyword>
<dbReference type="PROSITE" id="PS51898">
    <property type="entry name" value="TYR_RECOMBINASE"/>
    <property type="match status" value="1"/>
</dbReference>
<dbReference type="InterPro" id="IPR050090">
    <property type="entry name" value="Tyrosine_recombinase_XerCD"/>
</dbReference>
<keyword evidence="4" id="KW-0233">DNA recombination</keyword>
<dbReference type="Gene3D" id="1.10.150.130">
    <property type="match status" value="1"/>
</dbReference>
<feature type="domain" description="Core-binding (CB)" evidence="7">
    <location>
        <begin position="1"/>
        <end position="84"/>
    </location>
</feature>
<dbReference type="PANTHER" id="PTHR30349:SF41">
    <property type="entry name" value="INTEGRASE_RECOMBINASE PROTEIN MJ0367-RELATED"/>
    <property type="match status" value="1"/>
</dbReference>
<dbReference type="InterPro" id="IPR004107">
    <property type="entry name" value="Integrase_SAM-like_N"/>
</dbReference>
<dbReference type="InterPro" id="IPR002104">
    <property type="entry name" value="Integrase_catalytic"/>
</dbReference>
<evidence type="ECO:0000256" key="5">
    <source>
        <dbReference type="PROSITE-ProRule" id="PRU01248"/>
    </source>
</evidence>
<comment type="similarity">
    <text evidence="1">Belongs to the 'phage' integrase family.</text>
</comment>
<feature type="domain" description="Tyr recombinase" evidence="6">
    <location>
        <begin position="109"/>
        <end position="302"/>
    </location>
</feature>
<dbReference type="Proteomes" id="UP001549119">
    <property type="component" value="Unassembled WGS sequence"/>
</dbReference>
<accession>A0ABV2NIK7</accession>
<dbReference type="InterPro" id="IPR011010">
    <property type="entry name" value="DNA_brk_join_enz"/>
</dbReference>
<evidence type="ECO:0000313" key="9">
    <source>
        <dbReference type="Proteomes" id="UP001549119"/>
    </source>
</evidence>
<dbReference type="SUPFAM" id="SSF56349">
    <property type="entry name" value="DNA breaking-rejoining enzymes"/>
    <property type="match status" value="1"/>
</dbReference>
<protein>
    <submittedName>
        <fullName evidence="8">Integrase</fullName>
    </submittedName>
</protein>
<proteinExistence type="inferred from homology"/>
<dbReference type="RefSeq" id="WP_159392766.1">
    <property type="nucleotide sequence ID" value="NZ_JBEPNV010000001.1"/>
</dbReference>
<dbReference type="Pfam" id="PF02899">
    <property type="entry name" value="Phage_int_SAM_1"/>
    <property type="match status" value="1"/>
</dbReference>
<sequence length="311" mass="34941">MTVGHLFDGWAAYNADKRSRNTIKRYRGSFRSLIRFFEGRDVRTLTTDDMYSWAEARRDCEGISVRAINRNDLATVSSVFRWASGRSGGSLMTGNPASGISLDRPKIVVGRERTFRDNEARAILTAASAVYLDPTNLPRSATRRWCPWLAAYSGARIGELTSLERRDIRDEGSIPVMDLKVTKTGQPRTVPLHPHLIEQGFLAFVATRPEGPLFYDPNRHGKGTATTPSELQGHKLGRWIREKVSLDKGVHPNHGWRHTWKTRALEAGIEERLRDAVTGHSVASVGRRYETPTLKMLADAIGRFPRYSIGL</sequence>
<dbReference type="PANTHER" id="PTHR30349">
    <property type="entry name" value="PHAGE INTEGRASE-RELATED"/>
    <property type="match status" value="1"/>
</dbReference>
<evidence type="ECO:0000259" key="6">
    <source>
        <dbReference type="PROSITE" id="PS51898"/>
    </source>
</evidence>
<evidence type="ECO:0000256" key="4">
    <source>
        <dbReference type="ARBA" id="ARBA00023172"/>
    </source>
</evidence>
<comment type="caution">
    <text evidence="8">The sequence shown here is derived from an EMBL/GenBank/DDBJ whole genome shotgun (WGS) entry which is preliminary data.</text>
</comment>
<name>A0ABV2NIK7_9HYPH</name>
<evidence type="ECO:0000256" key="1">
    <source>
        <dbReference type="ARBA" id="ARBA00008857"/>
    </source>
</evidence>
<dbReference type="InterPro" id="IPR013762">
    <property type="entry name" value="Integrase-like_cat_sf"/>
</dbReference>
<gene>
    <name evidence="8" type="ORF">ABIC20_003563</name>
</gene>
<dbReference type="InterPro" id="IPR010998">
    <property type="entry name" value="Integrase_recombinase_N"/>
</dbReference>
<keyword evidence="2" id="KW-0229">DNA integration</keyword>
<evidence type="ECO:0000259" key="7">
    <source>
        <dbReference type="PROSITE" id="PS51900"/>
    </source>
</evidence>
<reference evidence="8 9" key="1">
    <citation type="submission" date="2024-06" db="EMBL/GenBank/DDBJ databases">
        <title>Genomics of switchgrass bacterial isolates.</title>
        <authorList>
            <person name="Shade A."/>
        </authorList>
    </citation>
    <scope>NUCLEOTIDE SEQUENCE [LARGE SCALE GENOMIC DNA]</scope>
    <source>
        <strain evidence="8 9">PvP084</strain>
    </source>
</reference>
<keyword evidence="9" id="KW-1185">Reference proteome</keyword>